<evidence type="ECO:0000256" key="3">
    <source>
        <dbReference type="ARBA" id="ARBA00022691"/>
    </source>
</evidence>
<evidence type="ECO:0000256" key="1">
    <source>
        <dbReference type="ARBA" id="ARBA00001966"/>
    </source>
</evidence>
<evidence type="ECO:0000256" key="6">
    <source>
        <dbReference type="ARBA" id="ARBA00023014"/>
    </source>
</evidence>
<dbReference type="NCBIfam" id="TIGR03955">
    <property type="entry name" value="rSAM_HydG"/>
    <property type="match status" value="1"/>
</dbReference>
<evidence type="ECO:0000256" key="2">
    <source>
        <dbReference type="ARBA" id="ARBA00022485"/>
    </source>
</evidence>
<dbReference type="InterPro" id="IPR034428">
    <property type="entry name" value="ThiH/NoCL/HydG-like"/>
</dbReference>
<comment type="caution">
    <text evidence="8">The sequence shown here is derived from an EMBL/GenBank/DDBJ whole genome shotgun (WGS) entry which is preliminary data.</text>
</comment>
<dbReference type="RefSeq" id="WP_343763136.1">
    <property type="nucleotide sequence ID" value="NZ_BAAACG010000016.1"/>
</dbReference>
<dbReference type="InterPro" id="IPR058240">
    <property type="entry name" value="rSAM_sf"/>
</dbReference>
<dbReference type="PANTHER" id="PTHR43583:SF2">
    <property type="entry name" value="THIAZOLE BIOSYNTHESIS PROTEIN"/>
    <property type="match status" value="1"/>
</dbReference>
<dbReference type="InterPro" id="IPR013785">
    <property type="entry name" value="Aldolase_TIM"/>
</dbReference>
<dbReference type="Pfam" id="PF04055">
    <property type="entry name" value="Radical_SAM"/>
    <property type="match status" value="1"/>
</dbReference>
<evidence type="ECO:0000313" key="8">
    <source>
        <dbReference type="EMBL" id="GAA0745424.1"/>
    </source>
</evidence>
<dbReference type="Gene3D" id="3.20.20.70">
    <property type="entry name" value="Aldolase class I"/>
    <property type="match status" value="1"/>
</dbReference>
<dbReference type="SFLD" id="SFLDS00029">
    <property type="entry name" value="Radical_SAM"/>
    <property type="match status" value="1"/>
</dbReference>
<name>A0ABN1JRS3_9CLOT</name>
<keyword evidence="6" id="KW-0411">Iron-sulfur</keyword>
<dbReference type="InterPro" id="IPR007197">
    <property type="entry name" value="rSAM"/>
</dbReference>
<keyword evidence="4" id="KW-0479">Metal-binding</keyword>
<dbReference type="InterPro" id="IPR024007">
    <property type="entry name" value="FeFe-hyd_mat_HydG"/>
</dbReference>
<reference evidence="8 9" key="1">
    <citation type="journal article" date="2019" name="Int. J. Syst. Evol. Microbiol.">
        <title>The Global Catalogue of Microorganisms (GCM) 10K type strain sequencing project: providing services to taxonomists for standard genome sequencing and annotation.</title>
        <authorList>
            <consortium name="The Broad Institute Genomics Platform"/>
            <consortium name="The Broad Institute Genome Sequencing Center for Infectious Disease"/>
            <person name="Wu L."/>
            <person name="Ma J."/>
        </authorList>
    </citation>
    <scope>NUCLEOTIDE SEQUENCE [LARGE SCALE GENOMIC DNA]</scope>
    <source>
        <strain evidence="8 9">JCM 1407</strain>
    </source>
</reference>
<dbReference type="Proteomes" id="UP001501510">
    <property type="component" value="Unassembled WGS sequence"/>
</dbReference>
<keyword evidence="9" id="KW-1185">Reference proteome</keyword>
<dbReference type="SFLD" id="SFLDF00319">
    <property type="entry name" value="Fe_hydrogenase_maturase_(HydG"/>
    <property type="match status" value="1"/>
</dbReference>
<protein>
    <submittedName>
        <fullName evidence="8">[FeFe] hydrogenase H-cluster radical SAM maturase HydG</fullName>
    </submittedName>
</protein>
<dbReference type="SFLD" id="SFLDG01060">
    <property type="entry name" value="BATS_domain_containing"/>
    <property type="match status" value="1"/>
</dbReference>
<feature type="domain" description="Biotin and thiamin synthesis-associated" evidence="7">
    <location>
        <begin position="265"/>
        <end position="372"/>
    </location>
</feature>
<dbReference type="SMART" id="SM00876">
    <property type="entry name" value="BATS"/>
    <property type="match status" value="1"/>
</dbReference>
<accession>A0ABN1JRS3</accession>
<evidence type="ECO:0000256" key="4">
    <source>
        <dbReference type="ARBA" id="ARBA00022723"/>
    </source>
</evidence>
<evidence type="ECO:0000259" key="7">
    <source>
        <dbReference type="SMART" id="SM00876"/>
    </source>
</evidence>
<proteinExistence type="predicted"/>
<dbReference type="EMBL" id="BAAACG010000016">
    <property type="protein sequence ID" value="GAA0745424.1"/>
    <property type="molecule type" value="Genomic_DNA"/>
</dbReference>
<dbReference type="InterPro" id="IPR010722">
    <property type="entry name" value="BATS_dom"/>
</dbReference>
<dbReference type="SUPFAM" id="SSF102114">
    <property type="entry name" value="Radical SAM enzymes"/>
    <property type="match status" value="1"/>
</dbReference>
<dbReference type="PANTHER" id="PTHR43583">
    <property type="entry name" value="2-IMINOACETATE SYNTHASE"/>
    <property type="match status" value="1"/>
</dbReference>
<comment type="cofactor">
    <cofactor evidence="1">
        <name>[4Fe-4S] cluster</name>
        <dbReference type="ChEBI" id="CHEBI:49883"/>
    </cofactor>
</comment>
<organism evidence="8 9">
    <name type="scientific">Clostridium oceanicum</name>
    <dbReference type="NCBI Taxonomy" id="1543"/>
    <lineage>
        <taxon>Bacteria</taxon>
        <taxon>Bacillati</taxon>
        <taxon>Bacillota</taxon>
        <taxon>Clostridia</taxon>
        <taxon>Eubacteriales</taxon>
        <taxon>Clostridiaceae</taxon>
        <taxon>Clostridium</taxon>
    </lineage>
</organism>
<sequence length="461" mass="53060">MKNTFINHEYIENLLQETKNVTKNKIDSILEKASKKKGLSHKDIAALLQTEDKDQIKKIFKIAEELKKSIYGNRIVLFAPLYVSNYCVNSCLYCGYKKCNEFKRKKLTQEEIKNEVKILEKMGHKRLALEAGEDPVNCDINYILDSIDTIYKTQNENGNIRRINVNIAATTTENYKKLKKANIGTYILFQETYHKPTYEKMHPKCLKGDYEYHLTAFDRAMEAKIDDVGGGVLFGLSDYKFEVLSLMLHNEHLEENFGVGFHTISVPRLKKAEGMDLNMFPHIVDDETFKKIVAIIRLAVPFTGIILSTRESAKFREEVIHYGVSQISAGSCTGVGGYKEHEEGRNINQFDIEDHRSPLEILKDLVKDGYIPSYCTACYRKGRTGDRFMSLAKSGEIQHVCQPNAIMTLIEYIMDYGDEELKTLGEELINKEIEKIQREDIKNKVLENIEKIKNGKRDLFF</sequence>
<gene>
    <name evidence="8" type="primary">hydG_2</name>
    <name evidence="8" type="ORF">GCM10008906_31740</name>
</gene>
<keyword evidence="3" id="KW-0949">S-adenosyl-L-methionine</keyword>
<evidence type="ECO:0000256" key="5">
    <source>
        <dbReference type="ARBA" id="ARBA00023004"/>
    </source>
</evidence>
<dbReference type="Pfam" id="PF06968">
    <property type="entry name" value="BATS"/>
    <property type="match status" value="1"/>
</dbReference>
<keyword evidence="2" id="KW-0004">4Fe-4S</keyword>
<dbReference type="SFLD" id="SFLDG01081">
    <property type="entry name" value="cleavage_of_the_Ca-Cb_bond_in"/>
    <property type="match status" value="1"/>
</dbReference>
<keyword evidence="5" id="KW-0408">Iron</keyword>
<evidence type="ECO:0000313" key="9">
    <source>
        <dbReference type="Proteomes" id="UP001501510"/>
    </source>
</evidence>